<dbReference type="OrthoDB" id="10382327at2759"/>
<comment type="caution">
    <text evidence="3">The sequence shown here is derived from an EMBL/GenBank/DDBJ whole genome shotgun (WGS) entry which is preliminary data.</text>
</comment>
<proteinExistence type="predicted"/>
<gene>
    <name evidence="3" type="ORF">Naga_100576g2</name>
</gene>
<name>W7U1Y1_9STRA</name>
<evidence type="ECO:0000256" key="2">
    <source>
        <dbReference type="SAM" id="SignalP"/>
    </source>
</evidence>
<evidence type="ECO:0000313" key="3">
    <source>
        <dbReference type="EMBL" id="EWM26876.1"/>
    </source>
</evidence>
<keyword evidence="2" id="KW-0732">Signal</keyword>
<dbReference type="AlphaFoldDB" id="W7U1Y1"/>
<feature type="region of interest" description="Disordered" evidence="1">
    <location>
        <begin position="42"/>
        <end position="77"/>
    </location>
</feature>
<reference evidence="3 4" key="1">
    <citation type="journal article" date="2014" name="Mol. Plant">
        <title>Chromosome Scale Genome Assembly and Transcriptome Profiling of Nannochloropsis gaditana in Nitrogen Depletion.</title>
        <authorList>
            <person name="Corteggiani Carpinelli E."/>
            <person name="Telatin A."/>
            <person name="Vitulo N."/>
            <person name="Forcato C."/>
            <person name="D'Angelo M."/>
            <person name="Schiavon R."/>
            <person name="Vezzi A."/>
            <person name="Giacometti G.M."/>
            <person name="Morosinotto T."/>
            <person name="Valle G."/>
        </authorList>
    </citation>
    <scope>NUCLEOTIDE SEQUENCE [LARGE SCALE GENOMIC DNA]</scope>
    <source>
        <strain evidence="3 4">B-31</strain>
    </source>
</reference>
<feature type="region of interest" description="Disordered" evidence="1">
    <location>
        <begin position="194"/>
        <end position="223"/>
    </location>
</feature>
<organism evidence="3 4">
    <name type="scientific">Nannochloropsis gaditana</name>
    <dbReference type="NCBI Taxonomy" id="72520"/>
    <lineage>
        <taxon>Eukaryota</taxon>
        <taxon>Sar</taxon>
        <taxon>Stramenopiles</taxon>
        <taxon>Ochrophyta</taxon>
        <taxon>Eustigmatophyceae</taxon>
        <taxon>Eustigmatales</taxon>
        <taxon>Monodopsidaceae</taxon>
        <taxon>Nannochloropsis</taxon>
    </lineage>
</organism>
<feature type="signal peptide" evidence="2">
    <location>
        <begin position="1"/>
        <end position="34"/>
    </location>
</feature>
<sequence length="281" mass="30873">MARCFVDCTGPAISPSPSKLVFLTIMLCFVTSFALQRHDPTLSVSCSASSPPSSSSSPTNSAQSSPFPPPSLPRVRGPRELGRMLEEEKTRALAQEREADERRFQFETEMDAEGIRRPRDRKLSFTPAPAFLSSSHVRERPGGKGSADTKARMNIEPMATGGMAAAEEEGELAIDRHMLRKAYEVRRAQVESLSRFQSKRKRHGRQSGQVGAQGRIVGGDGEKKMGEGFLLMGGGRGEGRGGKGPISISQRHHRTYFSNAHRIRRGRHSFVYASSFRTGPL</sequence>
<dbReference type="EMBL" id="AZIL01000585">
    <property type="protein sequence ID" value="EWM26876.1"/>
    <property type="molecule type" value="Genomic_DNA"/>
</dbReference>
<feature type="chain" id="PRO_5004901430" evidence="2">
    <location>
        <begin position="35"/>
        <end position="281"/>
    </location>
</feature>
<evidence type="ECO:0000256" key="1">
    <source>
        <dbReference type="SAM" id="MobiDB-lite"/>
    </source>
</evidence>
<protein>
    <submittedName>
        <fullName evidence="3">Uncharacterized protein</fullName>
    </submittedName>
</protein>
<evidence type="ECO:0000313" key="4">
    <source>
        <dbReference type="Proteomes" id="UP000019335"/>
    </source>
</evidence>
<feature type="compositionally biased region" description="Low complexity" evidence="1">
    <location>
        <begin position="43"/>
        <end position="65"/>
    </location>
</feature>
<dbReference type="Proteomes" id="UP000019335">
    <property type="component" value="Chromosome 8"/>
</dbReference>
<accession>W7U1Y1</accession>
<keyword evidence="4" id="KW-1185">Reference proteome</keyword>